<evidence type="ECO:0000313" key="2">
    <source>
        <dbReference type="EMBL" id="SFD67645.1"/>
    </source>
</evidence>
<name>A0A1I1UAI9_PSEOC</name>
<protein>
    <submittedName>
        <fullName evidence="2">Uncharacterized protein</fullName>
    </submittedName>
</protein>
<dbReference type="EMBL" id="FOMO01000003">
    <property type="protein sequence ID" value="SFD67645.1"/>
    <property type="molecule type" value="Genomic_DNA"/>
</dbReference>
<sequence>MSQKPIDSTPPNSPAKDVQGEDVNVVKKQTQRHGEKTEAMDRAITPTTIKTKEQEAEKIKQASEETRRKLEQ</sequence>
<evidence type="ECO:0000256" key="1">
    <source>
        <dbReference type="SAM" id="MobiDB-lite"/>
    </source>
</evidence>
<dbReference type="Proteomes" id="UP000243950">
    <property type="component" value="Unassembled WGS sequence"/>
</dbReference>
<feature type="compositionally biased region" description="Polar residues" evidence="1">
    <location>
        <begin position="1"/>
        <end position="10"/>
    </location>
</feature>
<dbReference type="RefSeq" id="WP_093502861.1">
    <property type="nucleotide sequence ID" value="NZ_BSSG01000004.1"/>
</dbReference>
<feature type="compositionally biased region" description="Basic and acidic residues" evidence="1">
    <location>
        <begin position="50"/>
        <end position="72"/>
    </location>
</feature>
<dbReference type="AlphaFoldDB" id="A0A1I1UAI9"/>
<proteinExistence type="predicted"/>
<accession>A0A1I1UAI9</accession>
<gene>
    <name evidence="2" type="ORF">SAMN05216372_103185</name>
</gene>
<feature type="compositionally biased region" description="Basic and acidic residues" evidence="1">
    <location>
        <begin position="32"/>
        <end position="41"/>
    </location>
</feature>
<feature type="region of interest" description="Disordered" evidence="1">
    <location>
        <begin position="1"/>
        <end position="72"/>
    </location>
</feature>
<organism evidence="2 3">
    <name type="scientific">Pseudomonas straminea</name>
    <dbReference type="NCBI Taxonomy" id="47882"/>
    <lineage>
        <taxon>Bacteria</taxon>
        <taxon>Pseudomonadati</taxon>
        <taxon>Pseudomonadota</taxon>
        <taxon>Gammaproteobacteria</taxon>
        <taxon>Pseudomonadales</taxon>
        <taxon>Pseudomonadaceae</taxon>
        <taxon>Phytopseudomonas</taxon>
    </lineage>
</organism>
<keyword evidence="3" id="KW-1185">Reference proteome</keyword>
<reference evidence="3" key="1">
    <citation type="submission" date="2016-10" db="EMBL/GenBank/DDBJ databases">
        <authorList>
            <person name="Varghese N."/>
            <person name="Submissions S."/>
        </authorList>
    </citation>
    <scope>NUCLEOTIDE SEQUENCE [LARGE SCALE GENOMIC DNA]</scope>
    <source>
        <strain evidence="3">JCM 2783</strain>
    </source>
</reference>
<evidence type="ECO:0000313" key="3">
    <source>
        <dbReference type="Proteomes" id="UP000243950"/>
    </source>
</evidence>